<reference evidence="4" key="1">
    <citation type="submission" date="2020-03" db="EMBL/GenBank/DDBJ databases">
        <title>FDA dAtabase for Regulatory Grade micrObial Sequences (FDA-ARGOS): Supporting development and validation of Infectious Disease Dx tests.</title>
        <authorList>
            <person name="Campos J."/>
            <person name="Goldberg B."/>
            <person name="Tallon L."/>
            <person name="Sadzewicz L."/>
            <person name="Vavikolanu K."/>
            <person name="Mehta A."/>
            <person name="Aluvathingal J."/>
            <person name="Nadendla S."/>
            <person name="Nandy P."/>
            <person name="Geyer C."/>
            <person name="Yan Y."/>
            <person name="Sichtig H."/>
        </authorList>
    </citation>
    <scope>NUCLEOTIDE SEQUENCE [LARGE SCALE GENOMIC DNA]</scope>
    <source>
        <strain evidence="4">FDAARGOS_652</strain>
    </source>
</reference>
<evidence type="ECO:0000313" key="4">
    <source>
        <dbReference type="EMBL" id="KAF6059172.1"/>
    </source>
</evidence>
<dbReference type="Gene3D" id="1.20.140.50">
    <property type="entry name" value="alix/aip1 like domains"/>
    <property type="match status" value="1"/>
</dbReference>
<dbReference type="GO" id="GO:0005768">
    <property type="term" value="C:endosome"/>
    <property type="evidence" value="ECO:0007669"/>
    <property type="project" value="TreeGrafter"/>
</dbReference>
<organism evidence="4 5">
    <name type="scientific">Candida parapsilosis</name>
    <name type="common">Yeast</name>
    <dbReference type="NCBI Taxonomy" id="5480"/>
    <lineage>
        <taxon>Eukaryota</taxon>
        <taxon>Fungi</taxon>
        <taxon>Dikarya</taxon>
        <taxon>Ascomycota</taxon>
        <taxon>Saccharomycotina</taxon>
        <taxon>Pichiomycetes</taxon>
        <taxon>Debaryomycetaceae</taxon>
        <taxon>Candida/Lodderomyces clade</taxon>
        <taxon>Candida</taxon>
    </lineage>
</organism>
<dbReference type="PROSITE" id="PS51180">
    <property type="entry name" value="BRO1"/>
    <property type="match status" value="1"/>
</dbReference>
<evidence type="ECO:0000259" key="3">
    <source>
        <dbReference type="PROSITE" id="PS51180"/>
    </source>
</evidence>
<feature type="domain" description="BRO1" evidence="3">
    <location>
        <begin position="38"/>
        <end position="431"/>
    </location>
</feature>
<dbReference type="Gene3D" id="1.25.40.280">
    <property type="entry name" value="alix/aip1 like domains"/>
    <property type="match status" value="1"/>
</dbReference>
<dbReference type="InterPro" id="IPR038499">
    <property type="entry name" value="BRO1_sf"/>
</dbReference>
<dbReference type="EMBL" id="JABWAB010000001">
    <property type="protein sequence ID" value="KAF6059172.1"/>
    <property type="molecule type" value="Genomic_DNA"/>
</dbReference>
<dbReference type="AlphaFoldDB" id="A0A8X7NRP9"/>
<protein>
    <submittedName>
        <fullName evidence="4">pH-response regulator protein palA/RIM20</fullName>
    </submittedName>
</protein>
<dbReference type="Pfam" id="PF03097">
    <property type="entry name" value="BRO1"/>
    <property type="match status" value="1"/>
</dbReference>
<accession>A0A8X7NRP9</accession>
<evidence type="ECO:0000256" key="1">
    <source>
        <dbReference type="ARBA" id="ARBA00038154"/>
    </source>
</evidence>
<dbReference type="InterPro" id="IPR004328">
    <property type="entry name" value="BRO1_dom"/>
</dbReference>
<keyword evidence="2" id="KW-0175">Coiled coil</keyword>
<evidence type="ECO:0000313" key="5">
    <source>
        <dbReference type="Proteomes" id="UP000590412"/>
    </source>
</evidence>
<dbReference type="Pfam" id="PF13949">
    <property type="entry name" value="ALIX_LYPXL_bnd"/>
    <property type="match status" value="1"/>
</dbReference>
<dbReference type="SMART" id="SM01041">
    <property type="entry name" value="BRO1"/>
    <property type="match status" value="1"/>
</dbReference>
<evidence type="ECO:0000256" key="2">
    <source>
        <dbReference type="SAM" id="Coils"/>
    </source>
</evidence>
<proteinExistence type="inferred from homology"/>
<feature type="coiled-coil region" evidence="2">
    <location>
        <begin position="594"/>
        <end position="621"/>
    </location>
</feature>
<name>A0A8X7NRP9_CANPA</name>
<dbReference type="Proteomes" id="UP000590412">
    <property type="component" value="Unassembled WGS sequence"/>
</dbReference>
<dbReference type="CDD" id="cd08915">
    <property type="entry name" value="V_Alix_like"/>
    <property type="match status" value="1"/>
</dbReference>
<dbReference type="InterPro" id="IPR025304">
    <property type="entry name" value="ALIX_V_dom"/>
</dbReference>
<comment type="caution">
    <text evidence="4">The sequence shown here is derived from an EMBL/GenBank/DDBJ whole genome shotgun (WGS) entry which is preliminary data.</text>
</comment>
<sequence length="807" mass="92311">MSYNVAAWRAFFAIKFHAKKRSDQCLSFASTNQTMTTNLLNVPFKSSRPLNLGEELSKTISERFFQPASSFKSDLSYLTTLRNEITDFSINTTATGSKTELSAHLDKFYDYLSILTTVEQKFPHDCVEFAWFITIYNSPIGPIKLRSFKYEKLCIIFQIGVCYSHLALRESRSTDEGLKNSCQYFQNAAGCFSNILEIVSNEPYIEISGDLKYQTISCLKELMLAEAQETIWQKARNNGSTKDSVIARLSFQTSKYYADALKFATSSDFIKLEWVNHIAVKRYHFLAAAHYRSSIVALNSFQYGEQVAHLRVASEAIAQALKHKKYVSDYVVEDATGLAETIRSAYKVAEKDNDLIYLKIVPSNSELKPINGVSMVNANESVIGEHIQPKALFKDLLPYVVVHSAQAFKERTEEYIRVKVYEPIQNLNYSIGKFLNERNLPASIDALQQPENLPESILNHSREIMNLGGLQVIETSLLEIHRLSNECNTLVAECQNRIDLDKREDQMLKGKQGGHEIKRSRSDQTAAKLSAKIQRMKEYLAEAKKGDDVVVKRFLEIKSILEVYVGGFRSLNKFVPNSNYIKLDQRIADVVTDLRSHIDQLQSLESERQKFLRQIDVKIKNNDILAKLVDAYKSNDKDMYDEQGHFNSSKFELVYEDHLKSFNTDLSFFDKTKSDQEDLERKIDNINNRFIHEYKSIVTSTQRNRQDALQSLDTAHVKYNEILFNLSEGSNFYNDFITKGSAVLHDCEDYLSKRRLESREIEMSIMKREEGLGQFDEGDRASSPPPVISSIAVKSNVWDPKSDIKFG</sequence>
<dbReference type="PANTHER" id="PTHR23030:SF39">
    <property type="entry name" value="PROGRAMMED CELL DEATH 6-INTERACTING PROTEIN"/>
    <property type="match status" value="1"/>
</dbReference>
<dbReference type="Gene3D" id="1.20.120.560">
    <property type="entry name" value="alix/aip1 in complex with the ypdl late domain"/>
    <property type="match status" value="1"/>
</dbReference>
<dbReference type="CDD" id="cd09241">
    <property type="entry name" value="BRO1_ScRim20-like"/>
    <property type="match status" value="1"/>
</dbReference>
<gene>
    <name evidence="4" type="primary">RIM20</name>
    <name evidence="4" type="ORF">FOB60_000754</name>
</gene>
<comment type="similarity">
    <text evidence="1">Belongs to the palA/RIM20 family.</text>
</comment>
<dbReference type="PANTHER" id="PTHR23030">
    <property type="entry name" value="PCD6 INTERACTING PROTEIN-RELATED"/>
    <property type="match status" value="1"/>
</dbReference>